<dbReference type="Proteomes" id="UP000814033">
    <property type="component" value="Unassembled WGS sequence"/>
</dbReference>
<accession>A0ACB8RTB9</accession>
<comment type="caution">
    <text evidence="1">The sequence shown here is derived from an EMBL/GenBank/DDBJ whole genome shotgun (WGS) entry which is preliminary data.</text>
</comment>
<dbReference type="EMBL" id="MU275905">
    <property type="protein sequence ID" value="KAI0047411.1"/>
    <property type="molecule type" value="Genomic_DNA"/>
</dbReference>
<keyword evidence="2" id="KW-1185">Reference proteome</keyword>
<name>A0ACB8RTB9_9AGAM</name>
<protein>
    <submittedName>
        <fullName evidence="1">Uncharacterized protein</fullName>
    </submittedName>
</protein>
<sequence>MSSSAQTIARPAYEFLSHPPPPKSRPTQPLPSTPRSPAPKSPVYEVPPPPVLLPAPRSRRSRSTVIANWAADIQPGSPAPVSPPCPSPYNVRRRPSLTRRRASVTTPRAPSVSFLTLLDTPSAATPSLKDWTPDLGALGYAYAVVPVSLPPTPVSAPLPEKPKAKKVKGRAPPPIIVPLPGHRSPARTPSPKKKHTRFIRLLRPRSPTHTHTRLASPTSASAAAHPYRRPKEPSSAPPPSSPDRRAATIAARKKQKYARTGAAPSVDNELALMQLLDGGSAEHNLRRLPAHGAGVFRDADGSVWVDQDEPFEFAPLLLADVVADAWEQFDGSNTSASPVSEDLMLAVPVAEAPAINTAEAPALVSRAVLSVPARGGARRSATFVRLPGSFTPPRSPTRPHVQGDKRRPAPLTLRPQPTPIQRPSNSPLGFTDAFSPAAQPQVNERVMERVVKKAPSRMNIRGLLKAMGGK</sequence>
<evidence type="ECO:0000313" key="2">
    <source>
        <dbReference type="Proteomes" id="UP000814033"/>
    </source>
</evidence>
<reference evidence="1" key="1">
    <citation type="submission" date="2021-02" db="EMBL/GenBank/DDBJ databases">
        <authorList>
            <consortium name="DOE Joint Genome Institute"/>
            <person name="Ahrendt S."/>
            <person name="Looney B.P."/>
            <person name="Miyauchi S."/>
            <person name="Morin E."/>
            <person name="Drula E."/>
            <person name="Courty P.E."/>
            <person name="Chicoki N."/>
            <person name="Fauchery L."/>
            <person name="Kohler A."/>
            <person name="Kuo A."/>
            <person name="Labutti K."/>
            <person name="Pangilinan J."/>
            <person name="Lipzen A."/>
            <person name="Riley R."/>
            <person name="Andreopoulos W."/>
            <person name="He G."/>
            <person name="Johnson J."/>
            <person name="Barry K.W."/>
            <person name="Grigoriev I.V."/>
            <person name="Nagy L."/>
            <person name="Hibbett D."/>
            <person name="Henrissat B."/>
            <person name="Matheny P.B."/>
            <person name="Labbe J."/>
            <person name="Martin F."/>
        </authorList>
    </citation>
    <scope>NUCLEOTIDE SEQUENCE</scope>
    <source>
        <strain evidence="1">FP105234-sp</strain>
    </source>
</reference>
<organism evidence="1 2">
    <name type="scientific">Auriscalpium vulgare</name>
    <dbReference type="NCBI Taxonomy" id="40419"/>
    <lineage>
        <taxon>Eukaryota</taxon>
        <taxon>Fungi</taxon>
        <taxon>Dikarya</taxon>
        <taxon>Basidiomycota</taxon>
        <taxon>Agaricomycotina</taxon>
        <taxon>Agaricomycetes</taxon>
        <taxon>Russulales</taxon>
        <taxon>Auriscalpiaceae</taxon>
        <taxon>Auriscalpium</taxon>
    </lineage>
</organism>
<evidence type="ECO:0000313" key="1">
    <source>
        <dbReference type="EMBL" id="KAI0047411.1"/>
    </source>
</evidence>
<reference evidence="1" key="2">
    <citation type="journal article" date="2022" name="New Phytol.">
        <title>Evolutionary transition to the ectomycorrhizal habit in the genomes of a hyperdiverse lineage of mushroom-forming fungi.</title>
        <authorList>
            <person name="Looney B."/>
            <person name="Miyauchi S."/>
            <person name="Morin E."/>
            <person name="Drula E."/>
            <person name="Courty P.E."/>
            <person name="Kohler A."/>
            <person name="Kuo A."/>
            <person name="LaButti K."/>
            <person name="Pangilinan J."/>
            <person name="Lipzen A."/>
            <person name="Riley R."/>
            <person name="Andreopoulos W."/>
            <person name="He G."/>
            <person name="Johnson J."/>
            <person name="Nolan M."/>
            <person name="Tritt A."/>
            <person name="Barry K.W."/>
            <person name="Grigoriev I.V."/>
            <person name="Nagy L.G."/>
            <person name="Hibbett D."/>
            <person name="Henrissat B."/>
            <person name="Matheny P.B."/>
            <person name="Labbe J."/>
            <person name="Martin F.M."/>
        </authorList>
    </citation>
    <scope>NUCLEOTIDE SEQUENCE</scope>
    <source>
        <strain evidence="1">FP105234-sp</strain>
    </source>
</reference>
<proteinExistence type="predicted"/>
<gene>
    <name evidence="1" type="ORF">FA95DRAFT_1679097</name>
</gene>